<protein>
    <submittedName>
        <fullName evidence="2">DHHW family protein</fullName>
    </submittedName>
</protein>
<gene>
    <name evidence="2" type="ORF">NDK47_21085</name>
</gene>
<evidence type="ECO:0000256" key="1">
    <source>
        <dbReference type="SAM" id="Phobius"/>
    </source>
</evidence>
<name>A0ABY4WEQ7_9BACL</name>
<evidence type="ECO:0000313" key="3">
    <source>
        <dbReference type="Proteomes" id="UP001056500"/>
    </source>
</evidence>
<dbReference type="EMBL" id="CP098755">
    <property type="protein sequence ID" value="USG64613.1"/>
    <property type="molecule type" value="Genomic_DNA"/>
</dbReference>
<sequence length="424" mass="49190">MSKPVSIAYMVTFFTIIFGFAIASLFSPEKDISAIENRALGKLPDFSLEAVTTPRFFEEMNQYFNDQIVLRNEMVKLYQKQQNSRLFNSMLFENIMRDQTQHKPEEGTIVDDSRIVSNLVLINRKWILPVPDKAVHTSEIDAATANLNDAVAFAEAQKTETFFVFNPSRTISLMHLYPPYLQTDAYVRSRDYFLSKLDKNINVVDLRSRFDTFTNAELEDLYLETDHHWNIKGAFLAYQEMIRQISNKSSHFKGEPMSLSDIHVSALSNGRFEGSYNRQIHDAVDPEKADRTMIYEPKVPFTFQHFEVINTDGKQTIRDFSDFYGYKSGQSPVSYGTFFGGDRRKITYENPKAGNQLHVLLLKDSFMNPITPYLAQSFQKLTVYDNRYYPEFSLKNILASEHYDILIIALHDDNLYSQNYSFEK</sequence>
<organism evidence="2 3">
    <name type="scientific">Brevibacillus ruminantium</name>
    <dbReference type="NCBI Taxonomy" id="2950604"/>
    <lineage>
        <taxon>Bacteria</taxon>
        <taxon>Bacillati</taxon>
        <taxon>Bacillota</taxon>
        <taxon>Bacilli</taxon>
        <taxon>Bacillales</taxon>
        <taxon>Paenibacillaceae</taxon>
        <taxon>Brevibacillus</taxon>
    </lineage>
</organism>
<keyword evidence="3" id="KW-1185">Reference proteome</keyword>
<dbReference type="Pfam" id="PF14286">
    <property type="entry name" value="DHHW"/>
    <property type="match status" value="1"/>
</dbReference>
<keyword evidence="1" id="KW-0812">Transmembrane</keyword>
<accession>A0ABY4WEQ7</accession>
<keyword evidence="1" id="KW-1133">Transmembrane helix</keyword>
<dbReference type="InterPro" id="IPR025945">
    <property type="entry name" value="DHHW"/>
</dbReference>
<reference evidence="2" key="1">
    <citation type="submission" date="2022-06" db="EMBL/GenBank/DDBJ databases">
        <title>Genome sequencing of Brevibacillus sp. BB3-R1.</title>
        <authorList>
            <person name="Heo J."/>
            <person name="Lee D."/>
            <person name="Won M."/>
            <person name="Han B.-H."/>
            <person name="Hong S.-B."/>
            <person name="Kwon S.-W."/>
        </authorList>
    </citation>
    <scope>NUCLEOTIDE SEQUENCE</scope>
    <source>
        <strain evidence="2">BB3-R1</strain>
    </source>
</reference>
<keyword evidence="1" id="KW-0472">Membrane</keyword>
<dbReference type="Proteomes" id="UP001056500">
    <property type="component" value="Chromosome"/>
</dbReference>
<feature type="transmembrane region" description="Helical" evidence="1">
    <location>
        <begin position="7"/>
        <end position="26"/>
    </location>
</feature>
<proteinExistence type="predicted"/>
<evidence type="ECO:0000313" key="2">
    <source>
        <dbReference type="EMBL" id="USG64613.1"/>
    </source>
</evidence>
<dbReference type="RefSeq" id="WP_251871725.1">
    <property type="nucleotide sequence ID" value="NZ_CP098755.1"/>
</dbReference>